<proteinExistence type="predicted"/>
<reference evidence="2" key="1">
    <citation type="submission" date="2016-10" db="EMBL/GenBank/DDBJ databases">
        <authorList>
            <person name="Varghese N."/>
            <person name="Submissions S."/>
        </authorList>
    </citation>
    <scope>NUCLEOTIDE SEQUENCE [LARGE SCALE GENOMIC DNA]</scope>
    <source>
        <strain evidence="2">OR362-8,ATCC BAA-1266,JCM 13504</strain>
    </source>
</reference>
<gene>
    <name evidence="1" type="ORF">SAMN04515668_3153</name>
</gene>
<organism evidence="1 2">
    <name type="scientific">Hymenobacter arizonensis</name>
    <name type="common">Siccationidurans arizonensis</name>
    <dbReference type="NCBI Taxonomy" id="1227077"/>
    <lineage>
        <taxon>Bacteria</taxon>
        <taxon>Pseudomonadati</taxon>
        <taxon>Bacteroidota</taxon>
        <taxon>Cytophagia</taxon>
        <taxon>Cytophagales</taxon>
        <taxon>Hymenobacteraceae</taxon>
        <taxon>Hymenobacter</taxon>
    </lineage>
</organism>
<dbReference type="Proteomes" id="UP000199029">
    <property type="component" value="Unassembled WGS sequence"/>
</dbReference>
<accession>A0A1I5ZRD5</accession>
<protein>
    <submittedName>
        <fullName evidence="1">Uncharacterized protein</fullName>
    </submittedName>
</protein>
<name>A0A1I5ZRD5_HYMAR</name>
<keyword evidence="2" id="KW-1185">Reference proteome</keyword>
<dbReference type="RefSeq" id="WP_143080236.1">
    <property type="nucleotide sequence ID" value="NZ_FOXS01000004.1"/>
</dbReference>
<sequence length="187" mass="20378">MLSLFSPRFRRVLPGLALRGTGPVLLLALALAQPAAAQKYRTAAGLRAGGSSYGLTIQQLVLPKTTLEGLAMFSTRERSATVLAERHFGILGPSLNYYFGAGAHVGNHKDDGAFWGFDGIVGAEYKIAFVPIVLSLDFKPTIEFGSGDWNRFPTAFSVRYILVKQKNEGIRGVFDRIKTKIKGRDSD</sequence>
<dbReference type="OrthoDB" id="963987at2"/>
<dbReference type="STRING" id="1227077.SAMN04515668_3153"/>
<dbReference type="AlphaFoldDB" id="A0A1I5ZRD5"/>
<dbReference type="EMBL" id="FOXS01000004">
    <property type="protein sequence ID" value="SFQ59049.1"/>
    <property type="molecule type" value="Genomic_DNA"/>
</dbReference>
<evidence type="ECO:0000313" key="2">
    <source>
        <dbReference type="Proteomes" id="UP000199029"/>
    </source>
</evidence>
<evidence type="ECO:0000313" key="1">
    <source>
        <dbReference type="EMBL" id="SFQ59049.1"/>
    </source>
</evidence>